<gene>
    <name evidence="1" type="ORF">ASPFODRAFT_148532</name>
</gene>
<proteinExistence type="predicted"/>
<sequence length="170" mass="19157">MQKNTLTGVVPPAEMKEHDFTEPLRRRNMNLRGSSRHCGHRTMQGRCGFCRRHFKNSTTYDSYVDFNPTPWPELDNWSRRQPNVTGVEQRHQKWSLLYVSIAYVGIVMELEYQALPTICFNPARSALSMVSSSPGGLDVLATAVEAAALTGSDIALRKAMLTSVKANKKR</sequence>
<dbReference type="VEuPathDB" id="FungiDB:ASPFODRAFT_148532"/>
<protein>
    <submittedName>
        <fullName evidence="1">Uncharacterized protein</fullName>
    </submittedName>
</protein>
<dbReference type="EMBL" id="KV878269">
    <property type="protein sequence ID" value="OJZ79857.1"/>
    <property type="molecule type" value="Genomic_DNA"/>
</dbReference>
<evidence type="ECO:0000313" key="1">
    <source>
        <dbReference type="EMBL" id="OJZ79857.1"/>
    </source>
</evidence>
<evidence type="ECO:0000313" key="2">
    <source>
        <dbReference type="Proteomes" id="UP000184063"/>
    </source>
</evidence>
<dbReference type="Proteomes" id="UP000184063">
    <property type="component" value="Unassembled WGS sequence"/>
</dbReference>
<organism evidence="1 2">
    <name type="scientific">Aspergillus luchuensis (strain CBS 106.47)</name>
    <dbReference type="NCBI Taxonomy" id="1137211"/>
    <lineage>
        <taxon>Eukaryota</taxon>
        <taxon>Fungi</taxon>
        <taxon>Dikarya</taxon>
        <taxon>Ascomycota</taxon>
        <taxon>Pezizomycotina</taxon>
        <taxon>Eurotiomycetes</taxon>
        <taxon>Eurotiomycetidae</taxon>
        <taxon>Eurotiales</taxon>
        <taxon>Aspergillaceae</taxon>
        <taxon>Aspergillus</taxon>
        <taxon>Aspergillus subgen. Circumdati</taxon>
    </lineage>
</organism>
<dbReference type="AlphaFoldDB" id="A0A1M3SZD2"/>
<name>A0A1M3SZD2_ASPLC</name>
<reference evidence="2" key="1">
    <citation type="journal article" date="2017" name="Genome Biol.">
        <title>Comparative genomics reveals high biological diversity and specific adaptations in the industrially and medically important fungal genus Aspergillus.</title>
        <authorList>
            <person name="de Vries R.P."/>
            <person name="Riley R."/>
            <person name="Wiebenga A."/>
            <person name="Aguilar-Osorio G."/>
            <person name="Amillis S."/>
            <person name="Uchima C.A."/>
            <person name="Anderluh G."/>
            <person name="Asadollahi M."/>
            <person name="Askin M."/>
            <person name="Barry K."/>
            <person name="Battaglia E."/>
            <person name="Bayram O."/>
            <person name="Benocci T."/>
            <person name="Braus-Stromeyer S.A."/>
            <person name="Caldana C."/>
            <person name="Canovas D."/>
            <person name="Cerqueira G.C."/>
            <person name="Chen F."/>
            <person name="Chen W."/>
            <person name="Choi C."/>
            <person name="Clum A."/>
            <person name="Dos Santos R.A."/>
            <person name="Damasio A.R."/>
            <person name="Diallinas G."/>
            <person name="Emri T."/>
            <person name="Fekete E."/>
            <person name="Flipphi M."/>
            <person name="Freyberg S."/>
            <person name="Gallo A."/>
            <person name="Gournas C."/>
            <person name="Habgood R."/>
            <person name="Hainaut M."/>
            <person name="Harispe M.L."/>
            <person name="Henrissat B."/>
            <person name="Hilden K.S."/>
            <person name="Hope R."/>
            <person name="Hossain A."/>
            <person name="Karabika E."/>
            <person name="Karaffa L."/>
            <person name="Karanyi Z."/>
            <person name="Krasevec N."/>
            <person name="Kuo A."/>
            <person name="Kusch H."/>
            <person name="LaButti K."/>
            <person name="Lagendijk E.L."/>
            <person name="Lapidus A."/>
            <person name="Levasseur A."/>
            <person name="Lindquist E."/>
            <person name="Lipzen A."/>
            <person name="Logrieco A.F."/>
            <person name="MacCabe A."/>
            <person name="Maekelae M.R."/>
            <person name="Malavazi I."/>
            <person name="Melin P."/>
            <person name="Meyer V."/>
            <person name="Mielnichuk N."/>
            <person name="Miskei M."/>
            <person name="Molnar A.P."/>
            <person name="Mule G."/>
            <person name="Ngan C.Y."/>
            <person name="Orejas M."/>
            <person name="Orosz E."/>
            <person name="Ouedraogo J.P."/>
            <person name="Overkamp K.M."/>
            <person name="Park H.-S."/>
            <person name="Perrone G."/>
            <person name="Piumi F."/>
            <person name="Punt P.J."/>
            <person name="Ram A.F."/>
            <person name="Ramon A."/>
            <person name="Rauscher S."/>
            <person name="Record E."/>
            <person name="Riano-Pachon D.M."/>
            <person name="Robert V."/>
            <person name="Roehrig J."/>
            <person name="Ruller R."/>
            <person name="Salamov A."/>
            <person name="Salih N.S."/>
            <person name="Samson R.A."/>
            <person name="Sandor E."/>
            <person name="Sanguinetti M."/>
            <person name="Schuetze T."/>
            <person name="Sepcic K."/>
            <person name="Shelest E."/>
            <person name="Sherlock G."/>
            <person name="Sophianopoulou V."/>
            <person name="Squina F.M."/>
            <person name="Sun H."/>
            <person name="Susca A."/>
            <person name="Todd R.B."/>
            <person name="Tsang A."/>
            <person name="Unkles S.E."/>
            <person name="van de Wiele N."/>
            <person name="van Rossen-Uffink D."/>
            <person name="Oliveira J.V."/>
            <person name="Vesth T.C."/>
            <person name="Visser J."/>
            <person name="Yu J.-H."/>
            <person name="Zhou M."/>
            <person name="Andersen M.R."/>
            <person name="Archer D.B."/>
            <person name="Baker S.E."/>
            <person name="Benoit I."/>
            <person name="Brakhage A.A."/>
            <person name="Braus G.H."/>
            <person name="Fischer R."/>
            <person name="Frisvad J.C."/>
            <person name="Goldman G.H."/>
            <person name="Houbraken J."/>
            <person name="Oakley B."/>
            <person name="Pocsi I."/>
            <person name="Scazzocchio C."/>
            <person name="Seiboth B."/>
            <person name="vanKuyk P.A."/>
            <person name="Wortman J."/>
            <person name="Dyer P.S."/>
            <person name="Grigoriev I.V."/>
        </authorList>
    </citation>
    <scope>NUCLEOTIDE SEQUENCE [LARGE SCALE GENOMIC DNA]</scope>
    <source>
        <strain evidence="2">CBS 106.47</strain>
    </source>
</reference>
<accession>A0A1M3SZD2</accession>